<feature type="domain" description="B30.2/SPRY" evidence="17">
    <location>
        <begin position="150"/>
        <end position="362"/>
    </location>
</feature>
<feature type="chain" id="PRO_5007066914" evidence="16">
    <location>
        <begin position="17"/>
        <end position="512"/>
    </location>
</feature>
<evidence type="ECO:0000256" key="11">
    <source>
        <dbReference type="ARBA" id="ARBA00023136"/>
    </source>
</evidence>
<sequence length="512" mass="57676">MILLFVITLLQRRVDALPVSTEKPSNDYLMFYNSDQPNIEMAFFSISMLFMIFCYLLLTVMYYMVKLLARRYFANGILLSSGEASSGNIRGDTDDWHNNLDDEEEVRHKVALLSPQEQFYYKQGEEFIKQNPPLTLSSNTVAGNGDSNGSRPSAAEDMVMNEQTRLYIEEEGAHAWEFKPSLNLPEDSVIVENKTELTFLNYNTDVSVTTNLPIPVVNRVYYFECKIFEVNNSSANSSRNHEPSDNELMSFGLSTCPYPYFRLPGRHHHSVAYDSSGGRRLNNSFNLSPELAQAFPKCEKGDVIGVGYRTRSGTVFFTRNGTKLKEKHIGGHIRGWKFRYLYPIIGANFPCKIHVNFGTYGFVFIEANVKKWGYAKANGVKLPPPAYDEYNQDMLLESSYEDEISDAESLTSLTDDIYDNRGLLPPPPGFEFSTSTDTYGDQYTMGSLPMEPPGYSSDGNGLVQGKVNNEAAETDIPGETGEENESQELDELSQEDIHANTFANQFMNACSP</sequence>
<dbReference type="Pfam" id="PF00622">
    <property type="entry name" value="SPRY"/>
    <property type="match status" value="1"/>
</dbReference>
<evidence type="ECO:0000256" key="10">
    <source>
        <dbReference type="ARBA" id="ARBA00022989"/>
    </source>
</evidence>
<evidence type="ECO:0000256" key="2">
    <source>
        <dbReference type="ARBA" id="ARBA00004639"/>
    </source>
</evidence>
<keyword evidence="11 15" id="KW-0472">Membrane</keyword>
<keyword evidence="10 15" id="KW-1133">Transmembrane helix</keyword>
<name>A0A0X8HQD9_9SACH</name>
<evidence type="ECO:0000256" key="5">
    <source>
        <dbReference type="ARBA" id="ARBA00022554"/>
    </source>
</evidence>
<evidence type="ECO:0000256" key="3">
    <source>
        <dbReference type="ARBA" id="ARBA00006990"/>
    </source>
</evidence>
<dbReference type="CDD" id="cd12910">
    <property type="entry name" value="SPRY_SSH4_like"/>
    <property type="match status" value="1"/>
</dbReference>
<comment type="subcellular location">
    <subcellularLocation>
        <location evidence="2">Endosome membrane</location>
        <topology evidence="2">Single-pass type II membrane protein</topology>
    </subcellularLocation>
    <subcellularLocation>
        <location evidence="1">Vacuole membrane</location>
        <topology evidence="1">Single-pass type II membrane protein</topology>
    </subcellularLocation>
</comment>
<keyword evidence="16" id="KW-0732">Signal</keyword>
<keyword evidence="5" id="KW-0926">Vacuole</keyword>
<evidence type="ECO:0000313" key="18">
    <source>
        <dbReference type="EMBL" id="AMD20051.1"/>
    </source>
</evidence>
<dbReference type="InterPro" id="IPR013320">
    <property type="entry name" value="ConA-like_dom_sf"/>
</dbReference>
<reference evidence="18 19" key="1">
    <citation type="submission" date="2016-01" db="EMBL/GenBank/DDBJ databases">
        <title>Genome sequence of the yeast Holleya sinecauda.</title>
        <authorList>
            <person name="Dietrich F.S."/>
        </authorList>
    </citation>
    <scope>NUCLEOTIDE SEQUENCE [LARGE SCALE GENOMIC DNA]</scope>
    <source>
        <strain evidence="18 19">ATCC 58844</strain>
    </source>
</reference>
<dbReference type="InterPro" id="IPR001870">
    <property type="entry name" value="B30.2/SPRY"/>
</dbReference>
<evidence type="ECO:0000256" key="8">
    <source>
        <dbReference type="ARBA" id="ARBA00022927"/>
    </source>
</evidence>
<keyword evidence="7" id="KW-0967">Endosome</keyword>
<dbReference type="FunFam" id="2.60.120.920:FF:000065">
    <property type="entry name" value="Ear1p"/>
    <property type="match status" value="1"/>
</dbReference>
<dbReference type="PROSITE" id="PS50188">
    <property type="entry name" value="B302_SPRY"/>
    <property type="match status" value="1"/>
</dbReference>
<evidence type="ECO:0000256" key="9">
    <source>
        <dbReference type="ARBA" id="ARBA00022968"/>
    </source>
</evidence>
<dbReference type="OrthoDB" id="258495at2759"/>
<dbReference type="Proteomes" id="UP000243052">
    <property type="component" value="Chromosome iii"/>
</dbReference>
<evidence type="ECO:0000313" key="19">
    <source>
        <dbReference type="Proteomes" id="UP000243052"/>
    </source>
</evidence>
<evidence type="ECO:0000256" key="16">
    <source>
        <dbReference type="SAM" id="SignalP"/>
    </source>
</evidence>
<keyword evidence="8" id="KW-0653">Protein transport</keyword>
<evidence type="ECO:0000259" key="17">
    <source>
        <dbReference type="PROSITE" id="PS50188"/>
    </source>
</evidence>
<dbReference type="STRING" id="45286.A0A0X8HQD9"/>
<evidence type="ECO:0000256" key="6">
    <source>
        <dbReference type="ARBA" id="ARBA00022692"/>
    </source>
</evidence>
<dbReference type="InterPro" id="IPR043136">
    <property type="entry name" value="B30.2/SPRY_sf"/>
</dbReference>
<evidence type="ECO:0000256" key="1">
    <source>
        <dbReference type="ARBA" id="ARBA00004576"/>
    </source>
</evidence>
<dbReference type="InterPro" id="IPR035780">
    <property type="entry name" value="SPRY_Ssh4-like"/>
</dbReference>
<protein>
    <submittedName>
        <fullName evidence="18">HCL100Cp</fullName>
    </submittedName>
</protein>
<dbReference type="GO" id="GO:0015031">
    <property type="term" value="P:protein transport"/>
    <property type="evidence" value="ECO:0007669"/>
    <property type="project" value="UniProtKB-KW"/>
</dbReference>
<keyword evidence="4" id="KW-0813">Transport</keyword>
<feature type="transmembrane region" description="Helical" evidence="15">
    <location>
        <begin position="40"/>
        <end position="65"/>
    </location>
</feature>
<accession>A0A0X8HQD9</accession>
<dbReference type="SUPFAM" id="SSF49899">
    <property type="entry name" value="Concanavalin A-like lectins/glucanases"/>
    <property type="match status" value="1"/>
</dbReference>
<evidence type="ECO:0000256" key="13">
    <source>
        <dbReference type="ARBA" id="ARBA00025244"/>
    </source>
</evidence>
<dbReference type="AlphaFoldDB" id="A0A0X8HQD9"/>
<feature type="region of interest" description="Disordered" evidence="14">
    <location>
        <begin position="470"/>
        <end position="495"/>
    </location>
</feature>
<dbReference type="PANTHER" id="PTHR12864">
    <property type="entry name" value="RAN BINDING PROTEIN 9-RELATED"/>
    <property type="match status" value="1"/>
</dbReference>
<dbReference type="GO" id="GO:0010008">
    <property type="term" value="C:endosome membrane"/>
    <property type="evidence" value="ECO:0007669"/>
    <property type="project" value="UniProtKB-SubCell"/>
</dbReference>
<dbReference type="Gene3D" id="2.60.120.920">
    <property type="match status" value="1"/>
</dbReference>
<keyword evidence="19" id="KW-1185">Reference proteome</keyword>
<feature type="signal peptide" evidence="16">
    <location>
        <begin position="1"/>
        <end position="16"/>
    </location>
</feature>
<dbReference type="SMART" id="SM00449">
    <property type="entry name" value="SPRY"/>
    <property type="match status" value="1"/>
</dbReference>
<evidence type="ECO:0000256" key="4">
    <source>
        <dbReference type="ARBA" id="ARBA00022448"/>
    </source>
</evidence>
<evidence type="ECO:0000256" key="14">
    <source>
        <dbReference type="SAM" id="MobiDB-lite"/>
    </source>
</evidence>
<proteinExistence type="inferred from homology"/>
<evidence type="ECO:0000256" key="12">
    <source>
        <dbReference type="ARBA" id="ARBA00023180"/>
    </source>
</evidence>
<keyword evidence="9" id="KW-0735">Signal-anchor</keyword>
<organism evidence="18 19">
    <name type="scientific">Eremothecium sinecaudum</name>
    <dbReference type="NCBI Taxonomy" id="45286"/>
    <lineage>
        <taxon>Eukaryota</taxon>
        <taxon>Fungi</taxon>
        <taxon>Dikarya</taxon>
        <taxon>Ascomycota</taxon>
        <taxon>Saccharomycotina</taxon>
        <taxon>Saccharomycetes</taxon>
        <taxon>Saccharomycetales</taxon>
        <taxon>Saccharomycetaceae</taxon>
        <taxon>Eremothecium</taxon>
    </lineage>
</organism>
<dbReference type="InterPro" id="IPR003877">
    <property type="entry name" value="SPRY_dom"/>
</dbReference>
<gene>
    <name evidence="18" type="ORF">AW171_hschr31921</name>
</gene>
<dbReference type="GeneID" id="28723284"/>
<dbReference type="InterPro" id="IPR050618">
    <property type="entry name" value="Ubq-SigPath_Reg"/>
</dbReference>
<evidence type="ECO:0000256" key="15">
    <source>
        <dbReference type="SAM" id="Phobius"/>
    </source>
</evidence>
<evidence type="ECO:0000256" key="7">
    <source>
        <dbReference type="ARBA" id="ARBA00022753"/>
    </source>
</evidence>
<comment type="function">
    <text evidence="13">Components of the endosome-vacuole trafficking pathway that regulates nutrient transport. May be involved in processes which determine whether plasma membrane proteins are degraded or routed to the plasma membrane.</text>
</comment>
<dbReference type="GO" id="GO:0005774">
    <property type="term" value="C:vacuolar membrane"/>
    <property type="evidence" value="ECO:0007669"/>
    <property type="project" value="UniProtKB-SubCell"/>
</dbReference>
<feature type="compositionally biased region" description="Acidic residues" evidence="14">
    <location>
        <begin position="480"/>
        <end position="494"/>
    </location>
</feature>
<comment type="similarity">
    <text evidence="3">Belongs to the SSH4 family.</text>
</comment>
<keyword evidence="12" id="KW-0325">Glycoprotein</keyword>
<dbReference type="RefSeq" id="XP_017987047.1">
    <property type="nucleotide sequence ID" value="XM_018131065.1"/>
</dbReference>
<keyword evidence="6 15" id="KW-0812">Transmembrane</keyword>
<dbReference type="EMBL" id="CP014243">
    <property type="protein sequence ID" value="AMD20051.1"/>
    <property type="molecule type" value="Genomic_DNA"/>
</dbReference>